<gene>
    <name evidence="1" type="ORF">K505DRAFT_251488</name>
</gene>
<evidence type="ECO:0000313" key="2">
    <source>
        <dbReference type="Proteomes" id="UP000799757"/>
    </source>
</evidence>
<dbReference type="AlphaFoldDB" id="A0A6A6X1T7"/>
<dbReference type="EMBL" id="MU002081">
    <property type="protein sequence ID" value="KAF2790316.1"/>
    <property type="molecule type" value="Genomic_DNA"/>
</dbReference>
<dbReference type="PANTHER" id="PTHR38797:SF6">
    <property type="match status" value="1"/>
</dbReference>
<dbReference type="OrthoDB" id="3350591at2759"/>
<dbReference type="InterPro" id="IPR053204">
    <property type="entry name" value="Oxopyrrolidines_Biosynth-assoc"/>
</dbReference>
<dbReference type="InterPro" id="IPR022085">
    <property type="entry name" value="OpdG"/>
</dbReference>
<proteinExistence type="predicted"/>
<reference evidence="1" key="1">
    <citation type="journal article" date="2020" name="Stud. Mycol.">
        <title>101 Dothideomycetes genomes: a test case for predicting lifestyles and emergence of pathogens.</title>
        <authorList>
            <person name="Haridas S."/>
            <person name="Albert R."/>
            <person name="Binder M."/>
            <person name="Bloem J."/>
            <person name="Labutti K."/>
            <person name="Salamov A."/>
            <person name="Andreopoulos B."/>
            <person name="Baker S."/>
            <person name="Barry K."/>
            <person name="Bills G."/>
            <person name="Bluhm B."/>
            <person name="Cannon C."/>
            <person name="Castanera R."/>
            <person name="Culley D."/>
            <person name="Daum C."/>
            <person name="Ezra D."/>
            <person name="Gonzalez J."/>
            <person name="Henrissat B."/>
            <person name="Kuo A."/>
            <person name="Liang C."/>
            <person name="Lipzen A."/>
            <person name="Lutzoni F."/>
            <person name="Magnuson J."/>
            <person name="Mondo S."/>
            <person name="Nolan M."/>
            <person name="Ohm R."/>
            <person name="Pangilinan J."/>
            <person name="Park H.-J."/>
            <person name="Ramirez L."/>
            <person name="Alfaro M."/>
            <person name="Sun H."/>
            <person name="Tritt A."/>
            <person name="Yoshinaga Y."/>
            <person name="Zwiers L.-H."/>
            <person name="Turgeon B."/>
            <person name="Goodwin S."/>
            <person name="Spatafora J."/>
            <person name="Crous P."/>
            <person name="Grigoriev I."/>
        </authorList>
    </citation>
    <scope>NUCLEOTIDE SEQUENCE</scope>
    <source>
        <strain evidence="1">CBS 109.77</strain>
    </source>
</reference>
<accession>A0A6A6X1T7</accession>
<dbReference type="PANTHER" id="PTHR38797">
    <property type="entry name" value="NUCLEAR PORE COMPLEX PROTEIN NUP85-RELATED"/>
    <property type="match status" value="1"/>
</dbReference>
<sequence length="270" mass="30257">MPRQPFDEEAYRAQKAAFIADLEKEPEFQILSTLVQQADTDKAPADAVQQTLHISESGQIDRSEGLGDHFYSTACCILEVALRSSTPEQQAALVDFVNALQKTTVVDPTSATGELLRYGGDLVWTELPAFGFTFGDELQNPLDPSNTSEERQRIENLNAFIAQLTASSSTTHTDFSNWALVAFRLAFGPWDTPRPATTHYSVRVACQWYIHASDKLWAKFRDEESGWKEEDWARYKQGLVDSHTKLRNLETKKLIAEALVQLRRAEGGGT</sequence>
<organism evidence="1 2">
    <name type="scientific">Melanomma pulvis-pyrius CBS 109.77</name>
    <dbReference type="NCBI Taxonomy" id="1314802"/>
    <lineage>
        <taxon>Eukaryota</taxon>
        <taxon>Fungi</taxon>
        <taxon>Dikarya</taxon>
        <taxon>Ascomycota</taxon>
        <taxon>Pezizomycotina</taxon>
        <taxon>Dothideomycetes</taxon>
        <taxon>Pleosporomycetidae</taxon>
        <taxon>Pleosporales</taxon>
        <taxon>Melanommataceae</taxon>
        <taxon>Melanomma</taxon>
    </lineage>
</organism>
<dbReference type="Proteomes" id="UP000799757">
    <property type="component" value="Unassembled WGS sequence"/>
</dbReference>
<protein>
    <submittedName>
        <fullName evidence="1">Uncharacterized protein</fullName>
    </submittedName>
</protein>
<evidence type="ECO:0000313" key="1">
    <source>
        <dbReference type="EMBL" id="KAF2790316.1"/>
    </source>
</evidence>
<dbReference type="Pfam" id="PF12311">
    <property type="entry name" value="DUF3632"/>
    <property type="match status" value="1"/>
</dbReference>
<name>A0A6A6X1T7_9PLEO</name>
<keyword evidence="2" id="KW-1185">Reference proteome</keyword>